<gene>
    <name evidence="3" type="ORF">A2771_01325</name>
</gene>
<sequence length="323" mass="37098">MKEKGRVENQEVYKAYLLAPLIKTAVLSDQDSFREYREKAAQKKGEIYNSIWGVTDGTEITIPPSIAANCLRWWGYQELGYKPAPRTFEQEMNLMIGSSAHFSLSRKLKEFGLSEQNVISEEAGMAGRLDFFFKNPKTGEWQVADFKTTSSFGFRQITREGLDPELKNTKNIYSPSNEAKRQVFLYMWAKRQEGFNVSMGNVIYINKDNGQVKEALVLWNAKTEYDVNTYLGEMLKAQGKVRNGELPDPTVKSPHICASFCPYRGYCEYGQVYAAGKIKKEAKRRPAWVYKEAKKEAEQKRRQMEELGVVQPRLISDPPDFEK</sequence>
<evidence type="ECO:0000313" key="4">
    <source>
        <dbReference type="Proteomes" id="UP000176741"/>
    </source>
</evidence>
<feature type="region of interest" description="Disordered" evidence="1">
    <location>
        <begin position="298"/>
        <end position="323"/>
    </location>
</feature>
<dbReference type="InterPro" id="IPR038726">
    <property type="entry name" value="PDDEXK_AddAB-type"/>
</dbReference>
<proteinExistence type="predicted"/>
<dbReference type="InterPro" id="IPR011604">
    <property type="entry name" value="PDDEXK-like_dom_sf"/>
</dbReference>
<dbReference type="Gene3D" id="3.90.320.10">
    <property type="match status" value="1"/>
</dbReference>
<evidence type="ECO:0000259" key="2">
    <source>
        <dbReference type="Pfam" id="PF12705"/>
    </source>
</evidence>
<dbReference type="Proteomes" id="UP000176741">
    <property type="component" value="Unassembled WGS sequence"/>
</dbReference>
<evidence type="ECO:0000256" key="1">
    <source>
        <dbReference type="SAM" id="MobiDB-lite"/>
    </source>
</evidence>
<dbReference type="Pfam" id="PF12705">
    <property type="entry name" value="PDDEXK_1"/>
    <property type="match status" value="1"/>
</dbReference>
<evidence type="ECO:0000313" key="3">
    <source>
        <dbReference type="EMBL" id="OGM19127.1"/>
    </source>
</evidence>
<reference evidence="3 4" key="1">
    <citation type="journal article" date="2016" name="Nat. Commun.">
        <title>Thousands of microbial genomes shed light on interconnected biogeochemical processes in an aquifer system.</title>
        <authorList>
            <person name="Anantharaman K."/>
            <person name="Brown C.T."/>
            <person name="Hug L.A."/>
            <person name="Sharon I."/>
            <person name="Castelle C.J."/>
            <person name="Probst A.J."/>
            <person name="Thomas B.C."/>
            <person name="Singh A."/>
            <person name="Wilkins M.J."/>
            <person name="Karaoz U."/>
            <person name="Brodie E.L."/>
            <person name="Williams K.H."/>
            <person name="Hubbard S.S."/>
            <person name="Banfield J.F."/>
        </authorList>
    </citation>
    <scope>NUCLEOTIDE SEQUENCE [LARGE SCALE GENOMIC DNA]</scope>
</reference>
<dbReference type="EMBL" id="MGGD01000080">
    <property type="protein sequence ID" value="OGM19127.1"/>
    <property type="molecule type" value="Genomic_DNA"/>
</dbReference>
<comment type="caution">
    <text evidence="3">The sequence shown here is derived from an EMBL/GenBank/DDBJ whole genome shotgun (WGS) entry which is preliminary data.</text>
</comment>
<organism evidence="3 4">
    <name type="scientific">Candidatus Woesebacteria bacterium RIFCSPHIGHO2_01_FULL_38_26b</name>
    <dbReference type="NCBI Taxonomy" id="1802491"/>
    <lineage>
        <taxon>Bacteria</taxon>
        <taxon>Candidatus Woeseibacteriota</taxon>
    </lineage>
</organism>
<name>A0A1F7XVP7_9BACT</name>
<accession>A0A1F7XVP7</accession>
<feature type="domain" description="PD-(D/E)XK endonuclease-like" evidence="2">
    <location>
        <begin position="125"/>
        <end position="268"/>
    </location>
</feature>
<protein>
    <recommendedName>
        <fullName evidence="2">PD-(D/E)XK endonuclease-like domain-containing protein</fullName>
    </recommendedName>
</protein>
<dbReference type="AlphaFoldDB" id="A0A1F7XVP7"/>